<evidence type="ECO:0000256" key="4">
    <source>
        <dbReference type="ARBA" id="ARBA00022833"/>
    </source>
</evidence>
<evidence type="ECO:0000256" key="6">
    <source>
        <dbReference type="PROSITE-ProRule" id="PRU01263"/>
    </source>
</evidence>
<feature type="binding site" evidence="6">
    <location>
        <position position="14"/>
    </location>
    <ligand>
        <name>Zn(2+)</name>
        <dbReference type="ChEBI" id="CHEBI:29105"/>
    </ligand>
</feature>
<evidence type="ECO:0000313" key="9">
    <source>
        <dbReference type="EMBL" id="SSX06575.1"/>
    </source>
</evidence>
<feature type="domain" description="C2H2-type" evidence="7">
    <location>
        <begin position="572"/>
        <end position="600"/>
    </location>
</feature>
<feature type="binding site" evidence="6">
    <location>
        <position position="60"/>
    </location>
    <ligand>
        <name>Zn(2+)</name>
        <dbReference type="ChEBI" id="CHEBI:29105"/>
    </ligand>
</feature>
<keyword evidence="3 5" id="KW-0863">Zinc-finger</keyword>
<reference evidence="9" key="1">
    <citation type="submission" date="2018-04" db="EMBL/GenBank/DDBJ databases">
        <authorList>
            <person name="Go L.Y."/>
            <person name="Mitchell J.A."/>
        </authorList>
    </citation>
    <scope>NUCLEOTIDE SEQUENCE</scope>
    <source>
        <tissue evidence="9">Whole organism</tissue>
    </source>
</reference>
<dbReference type="InterPro" id="IPR036236">
    <property type="entry name" value="Znf_C2H2_sf"/>
</dbReference>
<dbReference type="InterPro" id="IPR012934">
    <property type="entry name" value="Znf_AD"/>
</dbReference>
<keyword evidence="2" id="KW-0677">Repeat</keyword>
<dbReference type="PROSITE" id="PS50157">
    <property type="entry name" value="ZINC_FINGER_C2H2_2"/>
    <property type="match status" value="3"/>
</dbReference>
<feature type="binding site" evidence="6">
    <location>
        <position position="17"/>
    </location>
    <ligand>
        <name>Zn(2+)</name>
        <dbReference type="ChEBI" id="CHEBI:29105"/>
    </ligand>
</feature>
<gene>
    <name evidence="9" type="primary">CSON014008</name>
</gene>
<dbReference type="SUPFAM" id="SSF57667">
    <property type="entry name" value="beta-beta-alpha zinc fingers"/>
    <property type="match status" value="3"/>
</dbReference>
<accession>A0A336KT23</accession>
<evidence type="ECO:0000256" key="5">
    <source>
        <dbReference type="PROSITE-ProRule" id="PRU00042"/>
    </source>
</evidence>
<dbReference type="SUPFAM" id="SSF57716">
    <property type="entry name" value="Glucocorticoid receptor-like (DNA-binding domain)"/>
    <property type="match status" value="1"/>
</dbReference>
<keyword evidence="4 6" id="KW-0862">Zinc</keyword>
<dbReference type="GO" id="GO:0005634">
    <property type="term" value="C:nucleus"/>
    <property type="evidence" value="ECO:0007669"/>
    <property type="project" value="InterPro"/>
</dbReference>
<organism evidence="9">
    <name type="scientific">Culicoides sonorensis</name>
    <name type="common">Biting midge</name>
    <dbReference type="NCBI Taxonomy" id="179676"/>
    <lineage>
        <taxon>Eukaryota</taxon>
        <taxon>Metazoa</taxon>
        <taxon>Ecdysozoa</taxon>
        <taxon>Arthropoda</taxon>
        <taxon>Hexapoda</taxon>
        <taxon>Insecta</taxon>
        <taxon>Pterygota</taxon>
        <taxon>Neoptera</taxon>
        <taxon>Endopterygota</taxon>
        <taxon>Diptera</taxon>
        <taxon>Nematocera</taxon>
        <taxon>Chironomoidea</taxon>
        <taxon>Ceratopogonidae</taxon>
        <taxon>Ceratopogoninae</taxon>
        <taxon>Culicoides</taxon>
        <taxon>Monoculicoides</taxon>
    </lineage>
</organism>
<dbReference type="VEuPathDB" id="VectorBase:CSON014008"/>
<dbReference type="PROSITE" id="PS51915">
    <property type="entry name" value="ZAD"/>
    <property type="match status" value="1"/>
</dbReference>
<dbReference type="EMBL" id="UFQS01000749">
    <property type="protein sequence ID" value="SSX06575.1"/>
    <property type="molecule type" value="Genomic_DNA"/>
</dbReference>
<dbReference type="PANTHER" id="PTHR24379:SF121">
    <property type="entry name" value="C2H2-TYPE DOMAIN-CONTAINING PROTEIN"/>
    <property type="match status" value="1"/>
</dbReference>
<feature type="domain" description="C2H2-type" evidence="7">
    <location>
        <begin position="543"/>
        <end position="571"/>
    </location>
</feature>
<feature type="domain" description="ZAD" evidence="8">
    <location>
        <begin position="12"/>
        <end position="84"/>
    </location>
</feature>
<proteinExistence type="predicted"/>
<dbReference type="SMART" id="SM00868">
    <property type="entry name" value="zf-AD"/>
    <property type="match status" value="2"/>
</dbReference>
<dbReference type="SMART" id="SM00355">
    <property type="entry name" value="ZnF_C2H2"/>
    <property type="match status" value="6"/>
</dbReference>
<dbReference type="PANTHER" id="PTHR24379">
    <property type="entry name" value="KRAB AND ZINC FINGER DOMAIN-CONTAINING"/>
    <property type="match status" value="1"/>
</dbReference>
<feature type="domain" description="C2H2-type" evidence="7">
    <location>
        <begin position="601"/>
        <end position="625"/>
    </location>
</feature>
<protein>
    <submittedName>
        <fullName evidence="9">CSON014008 protein</fullName>
    </submittedName>
</protein>
<dbReference type="AlphaFoldDB" id="A0A336KT23"/>
<name>A0A336KT23_CULSO</name>
<sequence length="631" mass="73237">MECNEIKLNLSEYCRICLNQRESSNDKMLELKEFLPIIRFISQTKLYVDRNSPNKICESCGNGLILANILRIRVIESNKKLQTLLKVINSNKDKIQGSQDPCMETLNQNNGRVMIRQQDSSQDSSIIIKVEVEEESIQEIQENQILCDIEVNDLFDSKPDIKPHLIESETEIPQNQSKCEICDAELLGESNPLISYQPILRKIFNLKDTVRESDRICLDCIEITTTAEKLFEIREGVKSIIHGMKRKQGDLGDLCQFCLVNDIFSSKTPKYLTLKYNVMPFCKEDEENMISSESKTCKNCMQLLKKVYSLINLYGKRQRLMDFQLREESKNKIPCYIEEMSSKSDSFKKRKSKRKKRKLEEREFLDYIKSEGIYESDNSNNENQDDSMPLSKYKKKCRKKLKLRPSPKYIKPKGGAIPDDYQCHMSDFEESDSDDAIMTPKLGDPLNVPFKHRFIKCPECKLKFITDFELEVHVDVVHRTNGTTCEHCNKKFINFVGVKAHKHKVHFANCSSVSIFRELCEICGVLTKTLEEHQSVHSDARPFVCDQCAHSSKTKDLLAAHVRAMHTGEKRYACKYCDKRFSYSADRVRHEISSHTKQYKYVCRICNKGFLKKNFLISHQKTHDGLFLDEA</sequence>
<dbReference type="GO" id="GO:0008270">
    <property type="term" value="F:zinc ion binding"/>
    <property type="evidence" value="ECO:0007669"/>
    <property type="project" value="UniProtKB-UniRule"/>
</dbReference>
<reference evidence="10" key="2">
    <citation type="submission" date="2018-07" db="EMBL/GenBank/DDBJ databases">
        <authorList>
            <person name="Quirk P.G."/>
            <person name="Krulwich T.A."/>
        </authorList>
    </citation>
    <scope>NUCLEOTIDE SEQUENCE</scope>
</reference>
<dbReference type="EMBL" id="UFQT01000749">
    <property type="protein sequence ID" value="SSX26922.1"/>
    <property type="molecule type" value="Genomic_DNA"/>
</dbReference>
<dbReference type="Gene3D" id="3.30.160.60">
    <property type="entry name" value="Classic Zinc Finger"/>
    <property type="match status" value="4"/>
</dbReference>
<dbReference type="PROSITE" id="PS00028">
    <property type="entry name" value="ZINC_FINGER_C2H2_1"/>
    <property type="match status" value="4"/>
</dbReference>
<dbReference type="InterPro" id="IPR013087">
    <property type="entry name" value="Znf_C2H2_type"/>
</dbReference>
<keyword evidence="1 6" id="KW-0479">Metal-binding</keyword>
<evidence type="ECO:0000259" key="7">
    <source>
        <dbReference type="PROSITE" id="PS50157"/>
    </source>
</evidence>
<evidence type="ECO:0000313" key="10">
    <source>
        <dbReference type="EMBL" id="SSX26922.1"/>
    </source>
</evidence>
<evidence type="ECO:0000259" key="8">
    <source>
        <dbReference type="PROSITE" id="PS51915"/>
    </source>
</evidence>
<evidence type="ECO:0000256" key="3">
    <source>
        <dbReference type="ARBA" id="ARBA00022771"/>
    </source>
</evidence>
<evidence type="ECO:0000256" key="2">
    <source>
        <dbReference type="ARBA" id="ARBA00022737"/>
    </source>
</evidence>
<evidence type="ECO:0000256" key="1">
    <source>
        <dbReference type="ARBA" id="ARBA00022723"/>
    </source>
</evidence>
<dbReference type="FunFam" id="3.30.160.60:FF:000100">
    <property type="entry name" value="Zinc finger 45-like"/>
    <property type="match status" value="1"/>
</dbReference>
<feature type="binding site" evidence="6">
    <location>
        <position position="57"/>
    </location>
    <ligand>
        <name>Zn(2+)</name>
        <dbReference type="ChEBI" id="CHEBI:29105"/>
    </ligand>
</feature>